<sequence>MKFLLLVVLAAEHPMAISQSPGPDIHRVAANAARLHDTMLDPASFVLDAVYLTKPSKRGNVSVCYEYRSHNTMGGYSAGRAVEDGDDHNRLSTYTAAESGRYPGYNVGWVAPCKSKNLDREITADVAPLAVALYRKER</sequence>
<gene>
    <name evidence="1" type="ORF">SAMN05421771_1365</name>
</gene>
<reference evidence="1 2" key="1">
    <citation type="submission" date="2016-10" db="EMBL/GenBank/DDBJ databases">
        <authorList>
            <person name="de Groot N.N."/>
        </authorList>
    </citation>
    <scope>NUCLEOTIDE SEQUENCE [LARGE SCALE GENOMIC DNA]</scope>
    <source>
        <strain evidence="1 2">DSM 21001</strain>
    </source>
</reference>
<proteinExistence type="predicted"/>
<organism evidence="1 2">
    <name type="scientific">Granulicella pectinivorans</name>
    <dbReference type="NCBI Taxonomy" id="474950"/>
    <lineage>
        <taxon>Bacteria</taxon>
        <taxon>Pseudomonadati</taxon>
        <taxon>Acidobacteriota</taxon>
        <taxon>Terriglobia</taxon>
        <taxon>Terriglobales</taxon>
        <taxon>Acidobacteriaceae</taxon>
        <taxon>Granulicella</taxon>
    </lineage>
</organism>
<dbReference type="RefSeq" id="WP_089837808.1">
    <property type="nucleotide sequence ID" value="NZ_FOZL01000001.1"/>
</dbReference>
<dbReference type="OrthoDB" id="10002954at2"/>
<name>A0A1I6LW25_9BACT</name>
<dbReference type="EMBL" id="FOZL01000001">
    <property type="protein sequence ID" value="SFS07626.1"/>
    <property type="molecule type" value="Genomic_DNA"/>
</dbReference>
<evidence type="ECO:0000313" key="1">
    <source>
        <dbReference type="EMBL" id="SFS07626.1"/>
    </source>
</evidence>
<dbReference type="AlphaFoldDB" id="A0A1I6LW25"/>
<protein>
    <submittedName>
        <fullName evidence="1">Uncharacterized protein</fullName>
    </submittedName>
</protein>
<dbReference type="Proteomes" id="UP000199024">
    <property type="component" value="Unassembled WGS sequence"/>
</dbReference>
<dbReference type="STRING" id="474950.SAMN05421771_1365"/>
<evidence type="ECO:0000313" key="2">
    <source>
        <dbReference type="Proteomes" id="UP000199024"/>
    </source>
</evidence>
<keyword evidence="2" id="KW-1185">Reference proteome</keyword>
<accession>A0A1I6LW25</accession>